<evidence type="ECO:0000313" key="1">
    <source>
        <dbReference type="EMBL" id="ORD97133.1"/>
    </source>
</evidence>
<dbReference type="VEuPathDB" id="MicrosporidiaDB:HERIO_981"/>
<comment type="caution">
    <text evidence="1">The sequence shown here is derived from an EMBL/GenBank/DDBJ whole genome shotgun (WGS) entry which is preliminary data.</text>
</comment>
<dbReference type="EMBL" id="LVKB01000039">
    <property type="protein sequence ID" value="ORD97133.1"/>
    <property type="molecule type" value="Genomic_DNA"/>
</dbReference>
<keyword evidence="2" id="KW-1185">Reference proteome</keyword>
<gene>
    <name evidence="1" type="ORF">HERIO_981</name>
</gene>
<accession>A0A1X0QBP4</accession>
<dbReference type="Proteomes" id="UP000192356">
    <property type="component" value="Unassembled WGS sequence"/>
</dbReference>
<reference evidence="1 2" key="1">
    <citation type="journal article" date="2017" name="Environ. Microbiol.">
        <title>Decay of the glycolytic pathway and adaptation to intranuclear parasitism within Enterocytozoonidae microsporidia.</title>
        <authorList>
            <person name="Wiredu Boakye D."/>
            <person name="Jaroenlak P."/>
            <person name="Prachumwat A."/>
            <person name="Williams T.A."/>
            <person name="Bateman K.S."/>
            <person name="Itsathitphaisarn O."/>
            <person name="Sritunyalucksana K."/>
            <person name="Paszkiewicz K.H."/>
            <person name="Moore K.A."/>
            <person name="Stentiford G.D."/>
            <person name="Williams B.A."/>
        </authorList>
    </citation>
    <scope>NUCLEOTIDE SEQUENCE [LARGE SCALE GENOMIC DNA]</scope>
    <source>
        <strain evidence="1 2">GB1</strain>
    </source>
</reference>
<sequence>MNIFWIISLLSINEVKSLGQSVFDKIFKKKNKESMIKEMNSEIVKFDKEFSKIPIYNDLLF</sequence>
<dbReference type="VEuPathDB" id="MicrosporidiaDB:A0H76_1674"/>
<dbReference type="AlphaFoldDB" id="A0A1X0QBP4"/>
<evidence type="ECO:0000313" key="2">
    <source>
        <dbReference type="Proteomes" id="UP000192356"/>
    </source>
</evidence>
<name>A0A1X0QBP4_9MICR</name>
<proteinExistence type="predicted"/>
<protein>
    <submittedName>
        <fullName evidence="1">Uncharacterized protein</fullName>
    </submittedName>
</protein>
<organism evidence="1 2">
    <name type="scientific">Hepatospora eriocheir</name>
    <dbReference type="NCBI Taxonomy" id="1081669"/>
    <lineage>
        <taxon>Eukaryota</taxon>
        <taxon>Fungi</taxon>
        <taxon>Fungi incertae sedis</taxon>
        <taxon>Microsporidia</taxon>
        <taxon>Hepatosporidae</taxon>
        <taxon>Hepatospora</taxon>
    </lineage>
</organism>